<dbReference type="InterPro" id="IPR013216">
    <property type="entry name" value="Methyltransf_11"/>
</dbReference>
<feature type="domain" description="Methyltransferase type 11" evidence="1">
    <location>
        <begin position="79"/>
        <end position="128"/>
    </location>
</feature>
<evidence type="ECO:0000259" key="1">
    <source>
        <dbReference type="Pfam" id="PF08241"/>
    </source>
</evidence>
<comment type="caution">
    <text evidence="3">The sequence shown here is derived from an EMBL/GenBank/DDBJ whole genome shotgun (WGS) entry which is preliminary data.</text>
</comment>
<sequence length="250" mass="28639">MLACQDPIDRFCALEQWFASPLGKDIAQAFDTELAHLKQLLHGEIMLQLGSGSENLWFSSLRFQHKWLAMTHFDPNRATLVTKLNQLPLDRDSVDCIIAPLALEAFTHLENPIDEWDRVLKPMGYLVFLGINPLSLWGGWLRYSKNACFNGAMGYPKSVFSIKRALIHRGYMQCHFNTFYYAPPAKTEKWRRRLQILNVIGKMISPLPAGFYCLVVQKYVESDVLPEPEAADLLVDSTPIFRAQCRNPHQ</sequence>
<dbReference type="EMBL" id="QCXM01000008">
    <property type="protein sequence ID" value="PUT47183.1"/>
    <property type="molecule type" value="Genomic_DNA"/>
</dbReference>
<proteinExistence type="predicted"/>
<evidence type="ECO:0000313" key="5">
    <source>
        <dbReference type="Proteomes" id="UP000251035"/>
    </source>
</evidence>
<keyword evidence="3" id="KW-0489">Methyltransferase</keyword>
<reference evidence="2 5" key="1">
    <citation type="submission" date="2018-04" db="EMBL/GenBank/DDBJ databases">
        <title>Whole genome sequence comparison of clinical and drinking water Legionella pneumophila isolates associated with the Flint Water Crisis.</title>
        <authorList>
            <person name="Garner E."/>
            <person name="Brown C."/>
            <person name="Schwake O."/>
            <person name="Coil D."/>
            <person name="Jospin G."/>
            <person name="Eisen J."/>
            <person name="Edwards M."/>
            <person name="Pruden A."/>
        </authorList>
    </citation>
    <scope>NUCLEOTIDE SEQUENCE [LARGE SCALE GENOMIC DNA]</scope>
    <source>
        <strain evidence="2 5">Genessee03</strain>
    </source>
</reference>
<dbReference type="Proteomes" id="UP000270757">
    <property type="component" value="Unassembled WGS sequence"/>
</dbReference>
<dbReference type="Proteomes" id="UP000306421">
    <property type="component" value="Unassembled WGS sequence"/>
</dbReference>
<dbReference type="OrthoDB" id="6191410at2"/>
<dbReference type="GeneID" id="48947297"/>
<dbReference type="GO" id="GO:0032259">
    <property type="term" value="P:methylation"/>
    <property type="evidence" value="ECO:0007669"/>
    <property type="project" value="UniProtKB-KW"/>
</dbReference>
<dbReference type="EMBL" id="QFGG01000003">
    <property type="protein sequence ID" value="TID44698.1"/>
    <property type="molecule type" value="Genomic_DNA"/>
</dbReference>
<evidence type="ECO:0000313" key="4">
    <source>
        <dbReference type="EMBL" id="TID44698.1"/>
    </source>
</evidence>
<evidence type="ECO:0000313" key="7">
    <source>
        <dbReference type="Proteomes" id="UP000306421"/>
    </source>
</evidence>
<keyword evidence="3" id="KW-0808">Transferase</keyword>
<evidence type="ECO:0000313" key="3">
    <source>
        <dbReference type="EMBL" id="RJT48366.1"/>
    </source>
</evidence>
<dbReference type="Pfam" id="PF08241">
    <property type="entry name" value="Methyltransf_11"/>
    <property type="match status" value="1"/>
</dbReference>
<dbReference type="RefSeq" id="WP_108291619.1">
    <property type="nucleotide sequence ID" value="NZ_CAAAIR010000002.1"/>
</dbReference>
<dbReference type="InterPro" id="IPR029063">
    <property type="entry name" value="SAM-dependent_MTases_sf"/>
</dbReference>
<dbReference type="Gene3D" id="3.40.50.150">
    <property type="entry name" value="Vaccinia Virus protein VP39"/>
    <property type="match status" value="1"/>
</dbReference>
<gene>
    <name evidence="3" type="ORF">D6J04_04510</name>
    <name evidence="2" type="ORF">DB745_09175</name>
    <name evidence="4" type="ORF">DIZ81_04165</name>
</gene>
<name>A0A3A5LD73_9GAMM</name>
<protein>
    <submittedName>
        <fullName evidence="2 3">Methyltransferase</fullName>
    </submittedName>
</protein>
<dbReference type="SUPFAM" id="SSF53335">
    <property type="entry name" value="S-adenosyl-L-methionine-dependent methyltransferases"/>
    <property type="match status" value="1"/>
</dbReference>
<evidence type="ECO:0000313" key="6">
    <source>
        <dbReference type="Proteomes" id="UP000270757"/>
    </source>
</evidence>
<organism evidence="3 6">
    <name type="scientific">Legionella taurinensis</name>
    <dbReference type="NCBI Taxonomy" id="70611"/>
    <lineage>
        <taxon>Bacteria</taxon>
        <taxon>Pseudomonadati</taxon>
        <taxon>Pseudomonadota</taxon>
        <taxon>Gammaproteobacteria</taxon>
        <taxon>Legionellales</taxon>
        <taxon>Legionellaceae</taxon>
        <taxon>Legionella</taxon>
    </lineage>
</organism>
<accession>A0A3A5LD73</accession>
<keyword evidence="5" id="KW-1185">Reference proteome</keyword>
<reference evidence="4 7" key="2">
    <citation type="submission" date="2018-04" db="EMBL/GenBank/DDBJ databases">
        <title>Whole genome sequence comparison of clinical and drinking water Legionella pneumophila isolates.</title>
        <authorList>
            <person name="Garner E."/>
        </authorList>
    </citation>
    <scope>NUCLEOTIDE SEQUENCE [LARGE SCALE GENOMIC DNA]</scope>
    <source>
        <strain evidence="4 7">WH02</strain>
    </source>
</reference>
<reference evidence="3 6" key="3">
    <citation type="submission" date="2018-09" db="EMBL/GenBank/DDBJ databases">
        <title>Draft genome sequences of Legionella taurinensis isolated from water samples.</title>
        <authorList>
            <person name="Chakeri A."/>
            <person name="Allerberger F."/>
            <person name="Kundi M."/>
            <person name="Ruppitsch W."/>
            <person name="Schmid D."/>
        </authorList>
    </citation>
    <scope>NUCLEOTIDE SEQUENCE [LARGE SCALE GENOMIC DNA]</scope>
    <source>
        <strain evidence="3 6">4570-18-6</strain>
    </source>
</reference>
<dbReference type="Proteomes" id="UP000251035">
    <property type="component" value="Unassembled WGS sequence"/>
</dbReference>
<dbReference type="GO" id="GO:0008757">
    <property type="term" value="F:S-adenosylmethionine-dependent methyltransferase activity"/>
    <property type="evidence" value="ECO:0007669"/>
    <property type="project" value="InterPro"/>
</dbReference>
<dbReference type="EMBL" id="QZWB01000003">
    <property type="protein sequence ID" value="RJT48366.1"/>
    <property type="molecule type" value="Genomic_DNA"/>
</dbReference>
<evidence type="ECO:0000313" key="2">
    <source>
        <dbReference type="EMBL" id="PUT47183.1"/>
    </source>
</evidence>
<dbReference type="AlphaFoldDB" id="A0A3A5LD73"/>